<dbReference type="InterPro" id="IPR011037">
    <property type="entry name" value="Pyrv_Knase-like_insert_dom_sf"/>
</dbReference>
<dbReference type="UniPathway" id="UPA00109">
    <property type="reaction ID" value="UER00188"/>
</dbReference>
<comment type="catalytic activity">
    <reaction evidence="18 20">
        <text>pyruvate + ATP = phosphoenolpyruvate + ADP + H(+)</text>
        <dbReference type="Rhea" id="RHEA:18157"/>
        <dbReference type="ChEBI" id="CHEBI:15361"/>
        <dbReference type="ChEBI" id="CHEBI:15378"/>
        <dbReference type="ChEBI" id="CHEBI:30616"/>
        <dbReference type="ChEBI" id="CHEBI:58702"/>
        <dbReference type="ChEBI" id="CHEBI:456216"/>
        <dbReference type="EC" id="2.7.1.40"/>
    </reaction>
</comment>
<evidence type="ECO:0000256" key="3">
    <source>
        <dbReference type="ARBA" id="ARBA00004997"/>
    </source>
</evidence>
<dbReference type="GO" id="GO:0030955">
    <property type="term" value="F:potassium ion binding"/>
    <property type="evidence" value="ECO:0007669"/>
    <property type="project" value="UniProtKB-UniRule"/>
</dbReference>
<dbReference type="GO" id="GO:0006950">
    <property type="term" value="P:response to stress"/>
    <property type="evidence" value="ECO:0007669"/>
    <property type="project" value="UniProtKB-ARBA"/>
</dbReference>
<reference evidence="24 25" key="1">
    <citation type="submission" date="2016-12" db="EMBL/GenBank/DDBJ databases">
        <title>The whole genome sequencing and assembly of Bacillus cohnii DSM 6307T strain.</title>
        <authorList>
            <person name="Lee Y.-J."/>
            <person name="Yi H."/>
            <person name="Bahn Y.-S."/>
            <person name="Kim J.F."/>
            <person name="Lee D.-W."/>
        </authorList>
    </citation>
    <scope>NUCLEOTIDE SEQUENCE [LARGE SCALE GENOMIC DNA]</scope>
    <source>
        <strain evidence="24 25">DSM 6307</strain>
    </source>
</reference>
<dbReference type="NCBIfam" id="TIGR01064">
    <property type="entry name" value="pyruv_kin"/>
    <property type="match status" value="1"/>
</dbReference>
<evidence type="ECO:0000256" key="11">
    <source>
        <dbReference type="ARBA" id="ARBA00022741"/>
    </source>
</evidence>
<evidence type="ECO:0000313" key="25">
    <source>
        <dbReference type="Proteomes" id="UP000215224"/>
    </source>
</evidence>
<keyword evidence="16 20" id="KW-0324">Glycolysis</keyword>
<dbReference type="InterPro" id="IPR040442">
    <property type="entry name" value="Pyrv_kinase-like_dom_sf"/>
</dbReference>
<dbReference type="RefSeq" id="WP_066420128.1">
    <property type="nucleotide sequence ID" value="NZ_CP018866.1"/>
</dbReference>
<dbReference type="InterPro" id="IPR008279">
    <property type="entry name" value="PEP-util_enz_mobile_dom"/>
</dbReference>
<dbReference type="GO" id="GO:0005524">
    <property type="term" value="F:ATP binding"/>
    <property type="evidence" value="ECO:0007669"/>
    <property type="project" value="UniProtKB-KW"/>
</dbReference>
<keyword evidence="12 20" id="KW-0418">Kinase</keyword>
<keyword evidence="13" id="KW-0067">ATP-binding</keyword>
<dbReference type="GO" id="GO:0000287">
    <property type="term" value="F:magnesium ion binding"/>
    <property type="evidence" value="ECO:0007669"/>
    <property type="project" value="UniProtKB-UniRule"/>
</dbReference>
<dbReference type="AlphaFoldDB" id="A0A223KU15"/>
<evidence type="ECO:0000259" key="23">
    <source>
        <dbReference type="Pfam" id="PF02887"/>
    </source>
</evidence>
<dbReference type="NCBIfam" id="NF004978">
    <property type="entry name" value="PRK06354.1"/>
    <property type="match status" value="1"/>
</dbReference>
<evidence type="ECO:0000313" key="24">
    <source>
        <dbReference type="EMBL" id="AST92834.1"/>
    </source>
</evidence>
<evidence type="ECO:0000256" key="10">
    <source>
        <dbReference type="ARBA" id="ARBA00022723"/>
    </source>
</evidence>
<evidence type="ECO:0000259" key="21">
    <source>
        <dbReference type="Pfam" id="PF00224"/>
    </source>
</evidence>
<evidence type="ECO:0000256" key="16">
    <source>
        <dbReference type="ARBA" id="ARBA00023152"/>
    </source>
</evidence>
<dbReference type="SUPFAM" id="SSF51621">
    <property type="entry name" value="Phosphoenolpyruvate/pyruvate domain"/>
    <property type="match status" value="1"/>
</dbReference>
<dbReference type="GO" id="GO:0016301">
    <property type="term" value="F:kinase activity"/>
    <property type="evidence" value="ECO:0007669"/>
    <property type="project" value="UniProtKB-KW"/>
</dbReference>
<dbReference type="CDD" id="cd00288">
    <property type="entry name" value="Pyruvate_Kinase"/>
    <property type="match status" value="1"/>
</dbReference>
<evidence type="ECO:0000256" key="14">
    <source>
        <dbReference type="ARBA" id="ARBA00022842"/>
    </source>
</evidence>
<dbReference type="Gene3D" id="3.40.1380.20">
    <property type="entry name" value="Pyruvate kinase, C-terminal domain"/>
    <property type="match status" value="1"/>
</dbReference>
<evidence type="ECO:0000256" key="19">
    <source>
        <dbReference type="NCBIfam" id="TIGR01064"/>
    </source>
</evidence>
<evidence type="ECO:0000259" key="22">
    <source>
        <dbReference type="Pfam" id="PF00391"/>
    </source>
</evidence>
<dbReference type="Proteomes" id="UP000215224">
    <property type="component" value="Chromosome"/>
</dbReference>
<feature type="domain" description="Pyruvate kinase barrel" evidence="21">
    <location>
        <begin position="1"/>
        <end position="323"/>
    </location>
</feature>
<dbReference type="SUPFAM" id="SSF50800">
    <property type="entry name" value="PK beta-barrel domain-like"/>
    <property type="match status" value="1"/>
</dbReference>
<keyword evidence="17 24" id="KW-0670">Pyruvate</keyword>
<dbReference type="InterPro" id="IPR001697">
    <property type="entry name" value="Pyr_Knase"/>
</dbReference>
<dbReference type="KEGG" id="bcoh:BC6307_16840"/>
<evidence type="ECO:0000256" key="17">
    <source>
        <dbReference type="ARBA" id="ARBA00023317"/>
    </source>
</evidence>
<dbReference type="Pfam" id="PF00224">
    <property type="entry name" value="PK"/>
    <property type="match status" value="1"/>
</dbReference>
<dbReference type="FunFam" id="3.20.20.60:FF:000001">
    <property type="entry name" value="Pyruvate kinase"/>
    <property type="match status" value="1"/>
</dbReference>
<dbReference type="STRING" id="1314751.GCA_001591425_04069"/>
<feature type="domain" description="Pyruvate kinase C-terminal" evidence="23">
    <location>
        <begin position="356"/>
        <end position="469"/>
    </location>
</feature>
<dbReference type="InterPro" id="IPR018209">
    <property type="entry name" value="Pyrv_Knase_AS"/>
</dbReference>
<evidence type="ECO:0000256" key="6">
    <source>
        <dbReference type="ARBA" id="ARBA00011881"/>
    </source>
</evidence>
<protein>
    <recommendedName>
        <fullName evidence="8 19">Pyruvate kinase</fullName>
        <ecNumber evidence="7 19">2.7.1.40</ecNumber>
    </recommendedName>
</protein>
<comment type="similarity">
    <text evidence="4">In the C-terminal section; belongs to the PEP-utilizing enzyme family.</text>
</comment>
<keyword evidence="14 20" id="KW-0460">Magnesium</keyword>
<dbReference type="InterPro" id="IPR015806">
    <property type="entry name" value="Pyrv_Knase_insert_dom_sf"/>
</dbReference>
<keyword evidence="25" id="KW-1185">Reference proteome</keyword>
<comment type="subunit">
    <text evidence="6">Homotetramer.</text>
</comment>
<accession>A0A223KU15</accession>
<dbReference type="PROSITE" id="PS00110">
    <property type="entry name" value="PYRUVATE_KINASE"/>
    <property type="match status" value="1"/>
</dbReference>
<dbReference type="EMBL" id="CP018866">
    <property type="protein sequence ID" value="AST92834.1"/>
    <property type="molecule type" value="Genomic_DNA"/>
</dbReference>
<evidence type="ECO:0000256" key="5">
    <source>
        <dbReference type="ARBA" id="ARBA00008663"/>
    </source>
</evidence>
<dbReference type="InterPro" id="IPR036637">
    <property type="entry name" value="Phosphohistidine_dom_sf"/>
</dbReference>
<dbReference type="FunFam" id="3.40.1380.20:FF:000007">
    <property type="entry name" value="Pyruvate kinase"/>
    <property type="match status" value="1"/>
</dbReference>
<dbReference type="Gene3D" id="3.20.20.60">
    <property type="entry name" value="Phosphoenolpyruvate-binding domains"/>
    <property type="match status" value="1"/>
</dbReference>
<dbReference type="InterPro" id="IPR036918">
    <property type="entry name" value="Pyrv_Knase_C_sf"/>
</dbReference>
<feature type="domain" description="PEP-utilising enzyme mobile" evidence="22">
    <location>
        <begin position="504"/>
        <end position="574"/>
    </location>
</feature>
<dbReference type="InterPro" id="IPR015795">
    <property type="entry name" value="Pyrv_Knase_C"/>
</dbReference>
<dbReference type="GO" id="GO:0004743">
    <property type="term" value="F:pyruvate kinase activity"/>
    <property type="evidence" value="ECO:0007669"/>
    <property type="project" value="UniProtKB-UniRule"/>
</dbReference>
<dbReference type="InterPro" id="IPR015813">
    <property type="entry name" value="Pyrv/PenolPyrv_kinase-like_dom"/>
</dbReference>
<dbReference type="FunFam" id="2.40.33.10:FF:000001">
    <property type="entry name" value="Pyruvate kinase"/>
    <property type="match status" value="1"/>
</dbReference>
<dbReference type="Pfam" id="PF00391">
    <property type="entry name" value="PEP-utilizers"/>
    <property type="match status" value="1"/>
</dbReference>
<keyword evidence="15" id="KW-0630">Potassium</keyword>
<dbReference type="InterPro" id="IPR015793">
    <property type="entry name" value="Pyrv_Knase_brl"/>
</dbReference>
<dbReference type="PANTHER" id="PTHR11817">
    <property type="entry name" value="PYRUVATE KINASE"/>
    <property type="match status" value="1"/>
</dbReference>
<dbReference type="EC" id="2.7.1.40" evidence="7 19"/>
<comment type="pathway">
    <text evidence="3 20">Carbohydrate degradation; glycolysis; pyruvate from D-glyceraldehyde 3-phosphate: step 5/5.</text>
</comment>
<dbReference type="Pfam" id="PF02887">
    <property type="entry name" value="PK_C"/>
    <property type="match status" value="1"/>
</dbReference>
<evidence type="ECO:0000256" key="7">
    <source>
        <dbReference type="ARBA" id="ARBA00012142"/>
    </source>
</evidence>
<evidence type="ECO:0000256" key="4">
    <source>
        <dbReference type="ARBA" id="ARBA00006237"/>
    </source>
</evidence>
<evidence type="ECO:0000256" key="20">
    <source>
        <dbReference type="RuleBase" id="RU000504"/>
    </source>
</evidence>
<evidence type="ECO:0000256" key="13">
    <source>
        <dbReference type="ARBA" id="ARBA00022840"/>
    </source>
</evidence>
<dbReference type="SUPFAM" id="SSF52935">
    <property type="entry name" value="PK C-terminal domain-like"/>
    <property type="match status" value="1"/>
</dbReference>
<evidence type="ECO:0000256" key="15">
    <source>
        <dbReference type="ARBA" id="ARBA00022958"/>
    </source>
</evidence>
<dbReference type="FunFam" id="3.50.30.10:FF:000004">
    <property type="entry name" value="Pyruvate kinase"/>
    <property type="match status" value="1"/>
</dbReference>
<dbReference type="Gene3D" id="2.40.33.10">
    <property type="entry name" value="PK beta-barrel domain-like"/>
    <property type="match status" value="1"/>
</dbReference>
<proteinExistence type="inferred from homology"/>
<gene>
    <name evidence="24" type="ORF">BC6307_16840</name>
</gene>
<evidence type="ECO:0000256" key="9">
    <source>
        <dbReference type="ARBA" id="ARBA00022679"/>
    </source>
</evidence>
<dbReference type="SUPFAM" id="SSF52009">
    <property type="entry name" value="Phosphohistidine domain"/>
    <property type="match status" value="1"/>
</dbReference>
<keyword evidence="9 20" id="KW-0808">Transferase</keyword>
<dbReference type="Gene3D" id="3.50.30.10">
    <property type="entry name" value="Phosphohistidine domain"/>
    <property type="match status" value="1"/>
</dbReference>
<comment type="cofactor">
    <cofactor evidence="2">
        <name>K(+)</name>
        <dbReference type="ChEBI" id="CHEBI:29103"/>
    </cofactor>
</comment>
<evidence type="ECO:0000256" key="8">
    <source>
        <dbReference type="ARBA" id="ARBA00018587"/>
    </source>
</evidence>
<comment type="similarity">
    <text evidence="5 20">Belongs to the pyruvate kinase family.</text>
</comment>
<sequence>MRKTKIVCTIGPASETIEKLTQLMEAGMNVTRLNFSHGDYAEHGARIENIRVAAEKTGKNIAILLDTKGPEIRTHNMENGAIELVEGNEIIVSMTEVEGTTEKFSISYPGLIEDVTVGSRILLDDGLIGLEVVEIRDNEIVTKILNSGTLKNKKGVNVPGVKVNLPGITEKDANDIIFGIEQGVDFIAASFVRRASDVLEIRELLEAHNATHIQIIPKIENQEGVDNIDAILEVSDGLMVARGDLGVEIPAEEVPIVQKELIKKCNALGKPVITATQMLDSMQKNPRPTRAEASDVANAIFDGTDAIMLSGETAAGSYPVEAVQTMHNIASRAETALAYDELLSTRNKQAPRTITDSIGQSVAYTAVNLDVSAIVTPTESGHTARMISKYRPKAAIVAVTSCESVSRKLALVWGVYPRIGRKATTTDEMLDVAIEESLNTGIVSHGDLIVITAGVPVGERGTTNLMKIHVVGDVLANGTGIGRKSAYGKAVIAKTAEEALAKVEKGSVLVTIGSDKDMMPALEKASALITEEGGITSHAAVVGLSLGIPVIVGVEDATSIFKEGQDITVDASRGTVYTGHANVL</sequence>
<comment type="cofactor">
    <cofactor evidence="1">
        <name>Mg(2+)</name>
        <dbReference type="ChEBI" id="CHEBI:18420"/>
    </cofactor>
</comment>
<evidence type="ECO:0000256" key="18">
    <source>
        <dbReference type="ARBA" id="ARBA00048152"/>
    </source>
</evidence>
<dbReference type="PRINTS" id="PR01050">
    <property type="entry name" value="PYRUVTKNASE"/>
</dbReference>
<name>A0A223KU15_9BACI</name>
<evidence type="ECO:0000256" key="12">
    <source>
        <dbReference type="ARBA" id="ARBA00022777"/>
    </source>
</evidence>
<keyword evidence="11" id="KW-0547">Nucleotide-binding</keyword>
<organism evidence="24 25">
    <name type="scientific">Sutcliffiella cohnii</name>
    <dbReference type="NCBI Taxonomy" id="33932"/>
    <lineage>
        <taxon>Bacteria</taxon>
        <taxon>Bacillati</taxon>
        <taxon>Bacillota</taxon>
        <taxon>Bacilli</taxon>
        <taxon>Bacillales</taxon>
        <taxon>Bacillaceae</taxon>
        <taxon>Sutcliffiella</taxon>
    </lineage>
</organism>
<evidence type="ECO:0000256" key="2">
    <source>
        <dbReference type="ARBA" id="ARBA00001958"/>
    </source>
</evidence>
<dbReference type="NCBIfam" id="NF004491">
    <property type="entry name" value="PRK05826.1"/>
    <property type="match status" value="1"/>
</dbReference>
<evidence type="ECO:0000256" key="1">
    <source>
        <dbReference type="ARBA" id="ARBA00001946"/>
    </source>
</evidence>
<keyword evidence="10" id="KW-0479">Metal-binding</keyword>